<dbReference type="InterPro" id="IPR016185">
    <property type="entry name" value="PreATP-grasp_dom_sf"/>
</dbReference>
<feature type="domain" description="ATP-grasp" evidence="16">
    <location>
        <begin position="107"/>
        <end position="313"/>
    </location>
</feature>
<dbReference type="Pfam" id="PF02844">
    <property type="entry name" value="GARS_N"/>
    <property type="match status" value="1"/>
</dbReference>
<dbReference type="InterPro" id="IPR011761">
    <property type="entry name" value="ATP-grasp"/>
</dbReference>
<keyword evidence="8 14" id="KW-0658">Purine biosynthesis</keyword>
<dbReference type="FunFam" id="3.40.50.20:FF:000006">
    <property type="entry name" value="Phosphoribosylamine--glycine ligase, chloroplastic"/>
    <property type="match status" value="1"/>
</dbReference>
<evidence type="ECO:0000256" key="10">
    <source>
        <dbReference type="ARBA" id="ARBA00023211"/>
    </source>
</evidence>
<dbReference type="Proteomes" id="UP000197032">
    <property type="component" value="Unassembled WGS sequence"/>
</dbReference>
<comment type="cofactor">
    <cofactor evidence="1">
        <name>Mn(2+)</name>
        <dbReference type="ChEBI" id="CHEBI:29035"/>
    </cofactor>
</comment>
<dbReference type="FunFam" id="3.90.600.10:FF:000001">
    <property type="entry name" value="Trifunctional purine biosynthetic protein adenosine-3"/>
    <property type="match status" value="1"/>
</dbReference>
<dbReference type="Gene3D" id="3.30.470.20">
    <property type="entry name" value="ATP-grasp fold, B domain"/>
    <property type="match status" value="1"/>
</dbReference>
<dbReference type="InterPro" id="IPR037123">
    <property type="entry name" value="PRibGlycinamide_synth_C_sf"/>
</dbReference>
<accession>A0A1Z5HRK4</accession>
<keyword evidence="9 15" id="KW-0067">ATP-binding</keyword>
<dbReference type="Gene3D" id="3.40.50.20">
    <property type="match status" value="1"/>
</dbReference>
<evidence type="ECO:0000256" key="14">
    <source>
        <dbReference type="HAMAP-Rule" id="MF_00138"/>
    </source>
</evidence>
<keyword evidence="7 15" id="KW-0547">Nucleotide-binding</keyword>
<dbReference type="GO" id="GO:0004637">
    <property type="term" value="F:phosphoribosylamine-glycine ligase activity"/>
    <property type="evidence" value="ECO:0007669"/>
    <property type="project" value="UniProtKB-UniRule"/>
</dbReference>
<dbReference type="EMBL" id="BDGJ01000060">
    <property type="protein sequence ID" value="GAW92163.1"/>
    <property type="molecule type" value="Genomic_DNA"/>
</dbReference>
<organism evidence="17 18">
    <name type="scientific">Calderihabitans maritimus</name>
    <dbReference type="NCBI Taxonomy" id="1246530"/>
    <lineage>
        <taxon>Bacteria</taxon>
        <taxon>Bacillati</taxon>
        <taxon>Bacillota</taxon>
        <taxon>Clostridia</taxon>
        <taxon>Neomoorellales</taxon>
        <taxon>Calderihabitantaceae</taxon>
        <taxon>Calderihabitans</taxon>
    </lineage>
</organism>
<dbReference type="Gene3D" id="3.90.600.10">
    <property type="entry name" value="Phosphoribosylglycinamide synthetase, C-terminal domain"/>
    <property type="match status" value="1"/>
</dbReference>
<evidence type="ECO:0000259" key="16">
    <source>
        <dbReference type="PROSITE" id="PS50975"/>
    </source>
</evidence>
<dbReference type="GO" id="GO:0006189">
    <property type="term" value="P:'de novo' IMP biosynthetic process"/>
    <property type="evidence" value="ECO:0007669"/>
    <property type="project" value="UniProtKB-UniRule"/>
</dbReference>
<comment type="cofactor">
    <cofactor evidence="2">
        <name>Mg(2+)</name>
        <dbReference type="ChEBI" id="CHEBI:18420"/>
    </cofactor>
</comment>
<comment type="catalytic activity">
    <reaction evidence="14">
        <text>5-phospho-beta-D-ribosylamine + glycine + ATP = N(1)-(5-phospho-beta-D-ribosyl)glycinamide + ADP + phosphate + H(+)</text>
        <dbReference type="Rhea" id="RHEA:17453"/>
        <dbReference type="ChEBI" id="CHEBI:15378"/>
        <dbReference type="ChEBI" id="CHEBI:30616"/>
        <dbReference type="ChEBI" id="CHEBI:43474"/>
        <dbReference type="ChEBI" id="CHEBI:57305"/>
        <dbReference type="ChEBI" id="CHEBI:58681"/>
        <dbReference type="ChEBI" id="CHEBI:143788"/>
        <dbReference type="ChEBI" id="CHEBI:456216"/>
        <dbReference type="EC" id="6.3.4.13"/>
    </reaction>
</comment>
<evidence type="ECO:0000256" key="5">
    <source>
        <dbReference type="ARBA" id="ARBA00022598"/>
    </source>
</evidence>
<dbReference type="NCBIfam" id="TIGR00877">
    <property type="entry name" value="purD"/>
    <property type="match status" value="1"/>
</dbReference>
<evidence type="ECO:0000256" key="13">
    <source>
        <dbReference type="ARBA" id="ARBA00042864"/>
    </source>
</evidence>
<dbReference type="InterPro" id="IPR020560">
    <property type="entry name" value="PRibGlycinamide_synth_C-dom"/>
</dbReference>
<sequence>MKVLVVGGGGREHALVWKVAQSPKVSRIFCTPGNAGIAELATCVDIKAEDIESLLEFARKEKIDLTLVGPEAPLVAGIVDDFQKEGLKIFGPRKAAAAIEGSKLLAKEIMTKYHIPTARYASFTDPQEAKRYIEQYGAPCVVKADGLAAGKGVIVARQKDEALEAINLIMEEKVFGRAGNKVVIEEYLEGEEVSILAFTDGETVVPMVSAQDHKPVFDADQGPNTGGMGAYSPAPVYTPEVHRQVMEKILKPVIRGLKEEGRPYRGVIYAGLMVTEEGPKVLEFNCRFGDPEAQPVLMRLETDLIDIVEAVLAGRLAEQEISWREEAAVCVVLASGGYPGKYEKGKPIQGLKDIPEHTYVFHAGTALKDGQVVTNGGRVLGVTSRGDTIEQAIARAYQAVEKIYFEGMHYRRDIGKKALDRLG</sequence>
<dbReference type="PROSITE" id="PS50975">
    <property type="entry name" value="ATP_GRASP"/>
    <property type="match status" value="1"/>
</dbReference>
<evidence type="ECO:0000256" key="8">
    <source>
        <dbReference type="ARBA" id="ARBA00022755"/>
    </source>
</evidence>
<evidence type="ECO:0000256" key="1">
    <source>
        <dbReference type="ARBA" id="ARBA00001936"/>
    </source>
</evidence>
<dbReference type="EC" id="6.3.4.13" evidence="4 14"/>
<dbReference type="FunFam" id="3.30.470.20:FF:000018">
    <property type="entry name" value="Trifunctional purine biosynthetic protein adenosine-3"/>
    <property type="match status" value="1"/>
</dbReference>
<evidence type="ECO:0000256" key="11">
    <source>
        <dbReference type="ARBA" id="ARBA00038345"/>
    </source>
</evidence>
<evidence type="ECO:0000256" key="4">
    <source>
        <dbReference type="ARBA" id="ARBA00013255"/>
    </source>
</evidence>
<dbReference type="Pfam" id="PF02843">
    <property type="entry name" value="GARS_C"/>
    <property type="match status" value="1"/>
</dbReference>
<comment type="pathway">
    <text evidence="3 14">Purine metabolism; IMP biosynthesis via de novo pathway; N(1)-(5-phospho-D-ribosyl)glycinamide from 5-phospho-alpha-D-ribose 1-diphosphate: step 2/2.</text>
</comment>
<reference evidence="18" key="1">
    <citation type="journal article" date="2017" name="Appl. Environ. Microbiol.">
        <title>Genomic analysis of Calderihabitans maritimus KKC1, a thermophilic hydrogenogenic carboxydotrophic bacterium isolated from marine sediment.</title>
        <authorList>
            <person name="Omae K."/>
            <person name="Yoneda Y."/>
            <person name="Fukuyama Y."/>
            <person name="Yoshida T."/>
            <person name="Sako Y."/>
        </authorList>
    </citation>
    <scope>NUCLEOTIDE SEQUENCE [LARGE SCALE GENOMIC DNA]</scope>
    <source>
        <strain evidence="18">KKC1</strain>
    </source>
</reference>
<evidence type="ECO:0000256" key="15">
    <source>
        <dbReference type="PROSITE-ProRule" id="PRU00409"/>
    </source>
</evidence>
<dbReference type="HAMAP" id="MF_00138">
    <property type="entry name" value="GARS"/>
    <property type="match status" value="1"/>
</dbReference>
<evidence type="ECO:0000256" key="9">
    <source>
        <dbReference type="ARBA" id="ARBA00022840"/>
    </source>
</evidence>
<keyword evidence="6" id="KW-0479">Metal-binding</keyword>
<evidence type="ECO:0000313" key="18">
    <source>
        <dbReference type="Proteomes" id="UP000197032"/>
    </source>
</evidence>
<dbReference type="AlphaFoldDB" id="A0A1Z5HRK4"/>
<dbReference type="InterPro" id="IPR020562">
    <property type="entry name" value="PRibGlycinamide_synth_N"/>
</dbReference>
<dbReference type="UniPathway" id="UPA00074">
    <property type="reaction ID" value="UER00125"/>
</dbReference>
<evidence type="ECO:0000313" key="17">
    <source>
        <dbReference type="EMBL" id="GAW92163.1"/>
    </source>
</evidence>
<gene>
    <name evidence="14" type="primary">purD</name>
    <name evidence="17" type="ORF">KKC1_13220</name>
</gene>
<dbReference type="PROSITE" id="PS00184">
    <property type="entry name" value="GARS"/>
    <property type="match status" value="1"/>
</dbReference>
<evidence type="ECO:0000256" key="12">
    <source>
        <dbReference type="ARBA" id="ARBA00042242"/>
    </source>
</evidence>
<dbReference type="OrthoDB" id="9807240at2"/>
<evidence type="ECO:0000256" key="3">
    <source>
        <dbReference type="ARBA" id="ARBA00005174"/>
    </source>
</evidence>
<dbReference type="InterPro" id="IPR020561">
    <property type="entry name" value="PRibGlycinamid_synth_ATP-grasp"/>
</dbReference>
<evidence type="ECO:0000256" key="7">
    <source>
        <dbReference type="ARBA" id="ARBA00022741"/>
    </source>
</evidence>
<dbReference type="InterPro" id="IPR013815">
    <property type="entry name" value="ATP_grasp_subdomain_1"/>
</dbReference>
<keyword evidence="18" id="KW-1185">Reference proteome</keyword>
<keyword evidence="5 14" id="KW-0436">Ligase</keyword>
<proteinExistence type="inferred from homology"/>
<dbReference type="GO" id="GO:0009113">
    <property type="term" value="P:purine nucleobase biosynthetic process"/>
    <property type="evidence" value="ECO:0007669"/>
    <property type="project" value="InterPro"/>
</dbReference>
<dbReference type="PANTHER" id="PTHR43472:SF1">
    <property type="entry name" value="PHOSPHORIBOSYLAMINE--GLYCINE LIGASE, CHLOROPLASTIC"/>
    <property type="match status" value="1"/>
</dbReference>
<dbReference type="GO" id="GO:0005524">
    <property type="term" value="F:ATP binding"/>
    <property type="evidence" value="ECO:0007669"/>
    <property type="project" value="UniProtKB-UniRule"/>
</dbReference>
<dbReference type="InterPro" id="IPR020559">
    <property type="entry name" value="PRibGlycinamide_synth_CS"/>
</dbReference>
<dbReference type="RefSeq" id="WP_088553576.1">
    <property type="nucleotide sequence ID" value="NZ_BDGJ01000060.1"/>
</dbReference>
<comment type="caution">
    <text evidence="17">The sequence shown here is derived from an EMBL/GenBank/DDBJ whole genome shotgun (WGS) entry which is preliminary data.</text>
</comment>
<dbReference type="InterPro" id="IPR011054">
    <property type="entry name" value="Rudment_hybrid_motif"/>
</dbReference>
<evidence type="ECO:0000256" key="2">
    <source>
        <dbReference type="ARBA" id="ARBA00001946"/>
    </source>
</evidence>
<dbReference type="SMART" id="SM01209">
    <property type="entry name" value="GARS_A"/>
    <property type="match status" value="1"/>
</dbReference>
<protein>
    <recommendedName>
        <fullName evidence="4 14">Phosphoribosylamine--glycine ligase</fullName>
        <ecNumber evidence="4 14">6.3.4.13</ecNumber>
    </recommendedName>
    <alternativeName>
        <fullName evidence="14">GARS</fullName>
    </alternativeName>
    <alternativeName>
        <fullName evidence="12 14">Glycinamide ribonucleotide synthetase</fullName>
    </alternativeName>
    <alternativeName>
        <fullName evidence="13 14">Phosphoribosylglycinamide synthetase</fullName>
    </alternativeName>
</protein>
<name>A0A1Z5HRK4_9FIRM</name>
<dbReference type="PANTHER" id="PTHR43472">
    <property type="entry name" value="PHOSPHORIBOSYLAMINE--GLYCINE LIGASE"/>
    <property type="match status" value="1"/>
</dbReference>
<dbReference type="GO" id="GO:0046872">
    <property type="term" value="F:metal ion binding"/>
    <property type="evidence" value="ECO:0007669"/>
    <property type="project" value="UniProtKB-KW"/>
</dbReference>
<dbReference type="Pfam" id="PF01071">
    <property type="entry name" value="GARS_A"/>
    <property type="match status" value="1"/>
</dbReference>
<dbReference type="SMART" id="SM01210">
    <property type="entry name" value="GARS_C"/>
    <property type="match status" value="1"/>
</dbReference>
<dbReference type="Gene3D" id="3.30.1490.20">
    <property type="entry name" value="ATP-grasp fold, A domain"/>
    <property type="match status" value="1"/>
</dbReference>
<dbReference type="FunFam" id="3.30.1490.20:FF:000006">
    <property type="entry name" value="phosphoribosylamine--glycine ligase, chloroplastic-like"/>
    <property type="match status" value="1"/>
</dbReference>
<dbReference type="InterPro" id="IPR000115">
    <property type="entry name" value="PRibGlycinamide_synth"/>
</dbReference>
<evidence type="ECO:0000256" key="6">
    <source>
        <dbReference type="ARBA" id="ARBA00022723"/>
    </source>
</evidence>
<keyword evidence="10" id="KW-0464">Manganese</keyword>
<dbReference type="SUPFAM" id="SSF56059">
    <property type="entry name" value="Glutathione synthetase ATP-binding domain-like"/>
    <property type="match status" value="1"/>
</dbReference>
<dbReference type="SUPFAM" id="SSF51246">
    <property type="entry name" value="Rudiment single hybrid motif"/>
    <property type="match status" value="1"/>
</dbReference>
<comment type="similarity">
    <text evidence="11 14">Belongs to the GARS family.</text>
</comment>
<dbReference type="SUPFAM" id="SSF52440">
    <property type="entry name" value="PreATP-grasp domain"/>
    <property type="match status" value="1"/>
</dbReference>